<reference evidence="1 2" key="1">
    <citation type="journal article" date="2009" name="Infect. Immun.">
        <title>Comparative genomics reveal extensive transposon-mediated genomic plasticity and diversity among potential effector proteins within the genus Coxiella.</title>
        <authorList>
            <person name="Beare P.A."/>
            <person name="Unsworth N."/>
            <person name="Andoh M."/>
            <person name="Voth D.E."/>
            <person name="Omsland A."/>
            <person name="Gilk S.D."/>
            <person name="Williams K.P."/>
            <person name="Sobral B.W."/>
            <person name="Kupko J.J.III."/>
            <person name="Porcella S.F."/>
            <person name="Samuel J.E."/>
            <person name="Heinzen R.A."/>
        </authorList>
    </citation>
    <scope>NUCLEOTIDE SEQUENCE [LARGE SCALE GENOMIC DNA]</scope>
    <source>
        <strain evidence="1 2">Dugway 5J108-111</strain>
    </source>
</reference>
<proteinExistence type="predicted"/>
<accession>B5XHR5</accession>
<gene>
    <name evidence="1" type="ORF">CBUD_0378b</name>
</gene>
<dbReference type="HOGENOM" id="CLU_3215105_0_0_6"/>
<evidence type="ECO:0000313" key="1">
    <source>
        <dbReference type="EMBL" id="ACI23095.1"/>
    </source>
</evidence>
<organism evidence="1 2">
    <name type="scientific">Coxiella burnetii (strain Dugway 5J108-111)</name>
    <dbReference type="NCBI Taxonomy" id="434922"/>
    <lineage>
        <taxon>Bacteria</taxon>
        <taxon>Pseudomonadati</taxon>
        <taxon>Pseudomonadota</taxon>
        <taxon>Gammaproteobacteria</taxon>
        <taxon>Legionellales</taxon>
        <taxon>Coxiellaceae</taxon>
        <taxon>Coxiella</taxon>
    </lineage>
</organism>
<evidence type="ECO:0000313" key="2">
    <source>
        <dbReference type="Proteomes" id="UP000008555"/>
    </source>
</evidence>
<name>B5XHR5_COXBN</name>
<dbReference type="EMBL" id="CP000733">
    <property type="protein sequence ID" value="ACI23095.1"/>
    <property type="molecule type" value="Genomic_DNA"/>
</dbReference>
<sequence>MKLIFDLYFFIRTHIYEMWMNLLKLIHSRKKGKKRKTKGKFIEI</sequence>
<dbReference type="AlphaFoldDB" id="B5XHR5"/>
<dbReference type="Proteomes" id="UP000008555">
    <property type="component" value="Chromosome"/>
</dbReference>
<protein>
    <submittedName>
        <fullName evidence="1">Uncharacterized protein</fullName>
    </submittedName>
</protein>
<dbReference type="KEGG" id="cbd:CBUD_0378b"/>